<dbReference type="InterPro" id="IPR039357">
    <property type="entry name" value="SRD5A/TECR"/>
</dbReference>
<evidence type="ECO:0000256" key="10">
    <source>
        <dbReference type="SAM" id="SignalP"/>
    </source>
</evidence>
<feature type="transmembrane region" description="Helical" evidence="9">
    <location>
        <begin position="121"/>
        <end position="138"/>
    </location>
</feature>
<keyword evidence="13" id="KW-1185">Reference proteome</keyword>
<dbReference type="STRING" id="135651.G0N9N1"/>
<dbReference type="OrthoDB" id="540503at2759"/>
<gene>
    <name evidence="12" type="ORF">CAEBREN_29552</name>
</gene>
<keyword evidence="10" id="KW-0732">Signal</keyword>
<evidence type="ECO:0000256" key="5">
    <source>
        <dbReference type="ARBA" id="ARBA00022989"/>
    </source>
</evidence>
<feature type="transmembrane region" description="Helical" evidence="9">
    <location>
        <begin position="210"/>
        <end position="236"/>
    </location>
</feature>
<reference evidence="13" key="1">
    <citation type="submission" date="2011-07" db="EMBL/GenBank/DDBJ databases">
        <authorList>
            <consortium name="Caenorhabditis brenneri Sequencing and Analysis Consortium"/>
            <person name="Wilson R.K."/>
        </authorList>
    </citation>
    <scope>NUCLEOTIDE SEQUENCE [LARGE SCALE GENOMIC DNA]</scope>
    <source>
        <strain evidence="13">PB2801</strain>
    </source>
</reference>
<dbReference type="Gene3D" id="1.20.120.1630">
    <property type="match status" value="1"/>
</dbReference>
<protein>
    <recommendedName>
        <fullName evidence="11">3-oxo-5-alpha-steroid 4-dehydrogenase C-terminal domain-containing protein</fullName>
    </recommendedName>
</protein>
<dbReference type="HOGENOM" id="CLU_1058560_0_0_1"/>
<feature type="chain" id="PRO_5003404522" description="3-oxo-5-alpha-steroid 4-dehydrogenase C-terminal domain-containing protein" evidence="10">
    <location>
        <begin position="31"/>
        <end position="263"/>
    </location>
</feature>
<keyword evidence="3" id="KW-0444">Lipid biosynthesis</keyword>
<evidence type="ECO:0000313" key="13">
    <source>
        <dbReference type="Proteomes" id="UP000008068"/>
    </source>
</evidence>
<dbReference type="GO" id="GO:0016020">
    <property type="term" value="C:membrane"/>
    <property type="evidence" value="ECO:0007669"/>
    <property type="project" value="UniProtKB-SubCell"/>
</dbReference>
<dbReference type="GO" id="GO:0016627">
    <property type="term" value="F:oxidoreductase activity, acting on the CH-CH group of donors"/>
    <property type="evidence" value="ECO:0007669"/>
    <property type="project" value="InterPro"/>
</dbReference>
<comment type="similarity">
    <text evidence="2">Belongs to the steroid 5-alpha reductase family.</text>
</comment>
<accession>G0N9N1</accession>
<dbReference type="PANTHER" id="PTHR10556">
    <property type="entry name" value="3-OXO-5-ALPHA-STEROID 4-DEHYDROGENASE"/>
    <property type="match status" value="1"/>
</dbReference>
<dbReference type="EMBL" id="GL379852">
    <property type="protein sequence ID" value="EGT55700.1"/>
    <property type="molecule type" value="Genomic_DNA"/>
</dbReference>
<dbReference type="AlphaFoldDB" id="G0N9N1"/>
<keyword evidence="5 9" id="KW-1133">Transmembrane helix</keyword>
<sequence>MKRSICENMISTIMLTVVALALILIPTVKSDWPKFVYPNVTTKSDNAGFIIEKIYQKHNKSNDMRSSLYLTHHAYLLEKIASLEVHYGGKPYKMSDICFKPHFAVFHNIHGKTPHHYQNCSYYWGFAAFVAYFVNHPLFTPPAFGDFQMYLGLVGFVISEFGNLSIHILLRNLRPAGTRERRIPKPDGNPLSLLFNYVSCPNYTYEVSSWVFFTIMVQSLPALLFTLAGFVQMTIWAQGKHRNYLKEFPDYPKNRKAIVPFVL</sequence>
<name>G0N9N1_CAEBE</name>
<keyword evidence="4 9" id="KW-0812">Transmembrane</keyword>
<feature type="signal peptide" evidence="10">
    <location>
        <begin position="1"/>
        <end position="30"/>
    </location>
</feature>
<dbReference type="GO" id="GO:0042761">
    <property type="term" value="P:very long-chain fatty acid biosynthetic process"/>
    <property type="evidence" value="ECO:0007669"/>
    <property type="project" value="TreeGrafter"/>
</dbReference>
<dbReference type="InParanoid" id="G0N9N1"/>
<keyword evidence="7" id="KW-0443">Lipid metabolism</keyword>
<dbReference type="Pfam" id="PF02544">
    <property type="entry name" value="Steroid_dh"/>
    <property type="match status" value="1"/>
</dbReference>
<evidence type="ECO:0000256" key="8">
    <source>
        <dbReference type="ARBA" id="ARBA00023136"/>
    </source>
</evidence>
<evidence type="ECO:0000313" key="12">
    <source>
        <dbReference type="EMBL" id="EGT55700.1"/>
    </source>
</evidence>
<dbReference type="InterPro" id="IPR001104">
    <property type="entry name" value="3-oxo-5_a-steroid_4-DH_C"/>
</dbReference>
<evidence type="ECO:0000256" key="7">
    <source>
        <dbReference type="ARBA" id="ARBA00023098"/>
    </source>
</evidence>
<keyword evidence="8 9" id="KW-0472">Membrane</keyword>
<dbReference type="PROSITE" id="PS50244">
    <property type="entry name" value="S5A_REDUCTASE"/>
    <property type="match status" value="1"/>
</dbReference>
<dbReference type="eggNOG" id="KOG1639">
    <property type="taxonomic scope" value="Eukaryota"/>
</dbReference>
<evidence type="ECO:0000256" key="2">
    <source>
        <dbReference type="ARBA" id="ARBA00007742"/>
    </source>
</evidence>
<organism evidence="13">
    <name type="scientific">Caenorhabditis brenneri</name>
    <name type="common">Nematode worm</name>
    <dbReference type="NCBI Taxonomy" id="135651"/>
    <lineage>
        <taxon>Eukaryota</taxon>
        <taxon>Metazoa</taxon>
        <taxon>Ecdysozoa</taxon>
        <taxon>Nematoda</taxon>
        <taxon>Chromadorea</taxon>
        <taxon>Rhabditida</taxon>
        <taxon>Rhabditina</taxon>
        <taxon>Rhabditomorpha</taxon>
        <taxon>Rhabditoidea</taxon>
        <taxon>Rhabditidae</taxon>
        <taxon>Peloderinae</taxon>
        <taxon>Caenorhabditis</taxon>
    </lineage>
</organism>
<feature type="transmembrane region" description="Helical" evidence="9">
    <location>
        <begin position="150"/>
        <end position="170"/>
    </location>
</feature>
<keyword evidence="6" id="KW-0560">Oxidoreductase</keyword>
<evidence type="ECO:0000256" key="4">
    <source>
        <dbReference type="ARBA" id="ARBA00022692"/>
    </source>
</evidence>
<proteinExistence type="inferred from homology"/>
<evidence type="ECO:0000256" key="6">
    <source>
        <dbReference type="ARBA" id="ARBA00023002"/>
    </source>
</evidence>
<comment type="subcellular location">
    <subcellularLocation>
        <location evidence="1">Membrane</location>
        <topology evidence="1">Multi-pass membrane protein</topology>
    </subcellularLocation>
</comment>
<evidence type="ECO:0000256" key="9">
    <source>
        <dbReference type="SAM" id="Phobius"/>
    </source>
</evidence>
<evidence type="ECO:0000256" key="1">
    <source>
        <dbReference type="ARBA" id="ARBA00004141"/>
    </source>
</evidence>
<evidence type="ECO:0000256" key="3">
    <source>
        <dbReference type="ARBA" id="ARBA00022516"/>
    </source>
</evidence>
<dbReference type="Proteomes" id="UP000008068">
    <property type="component" value="Unassembled WGS sequence"/>
</dbReference>
<feature type="domain" description="3-oxo-5-alpha-steroid 4-dehydrogenase C-terminal" evidence="11">
    <location>
        <begin position="131"/>
        <end position="263"/>
    </location>
</feature>
<evidence type="ECO:0000259" key="11">
    <source>
        <dbReference type="Pfam" id="PF02544"/>
    </source>
</evidence>
<dbReference type="PANTHER" id="PTHR10556:SF28">
    <property type="entry name" value="VERY-LONG-CHAIN ENOYL-COA REDUCTASE"/>
    <property type="match status" value="1"/>
</dbReference>